<accession>A0A0G1U7K5</accession>
<proteinExistence type="predicted"/>
<dbReference type="SUPFAM" id="SSF53955">
    <property type="entry name" value="Lysozyme-like"/>
    <property type="match status" value="1"/>
</dbReference>
<dbReference type="AlphaFoldDB" id="A0A0G1U7K5"/>
<dbReference type="EMBL" id="LCPB01000006">
    <property type="protein sequence ID" value="KKU90084.1"/>
    <property type="molecule type" value="Genomic_DNA"/>
</dbReference>
<dbReference type="InterPro" id="IPR023346">
    <property type="entry name" value="Lysozyme-like_dom_sf"/>
</dbReference>
<protein>
    <recommendedName>
        <fullName evidence="3">Transglycosylase SLT domain-containing protein</fullName>
    </recommendedName>
</protein>
<evidence type="ECO:0000313" key="1">
    <source>
        <dbReference type="EMBL" id="KKU90084.1"/>
    </source>
</evidence>
<reference evidence="1 2" key="1">
    <citation type="journal article" date="2015" name="Nature">
        <title>rRNA introns, odd ribosomes, and small enigmatic genomes across a large radiation of phyla.</title>
        <authorList>
            <person name="Brown C.T."/>
            <person name="Hug L.A."/>
            <person name="Thomas B.C."/>
            <person name="Sharon I."/>
            <person name="Castelle C.J."/>
            <person name="Singh A."/>
            <person name="Wilkins M.J."/>
            <person name="Williams K.H."/>
            <person name="Banfield J.F."/>
        </authorList>
    </citation>
    <scope>NUCLEOTIDE SEQUENCE [LARGE SCALE GENOMIC DNA]</scope>
</reference>
<dbReference type="Proteomes" id="UP000033882">
    <property type="component" value="Unassembled WGS sequence"/>
</dbReference>
<gene>
    <name evidence="1" type="ORF">UY19_C0006G0022</name>
</gene>
<evidence type="ECO:0000313" key="2">
    <source>
        <dbReference type="Proteomes" id="UP000033882"/>
    </source>
</evidence>
<dbReference type="Gene3D" id="1.10.530.10">
    <property type="match status" value="1"/>
</dbReference>
<evidence type="ECO:0008006" key="3">
    <source>
        <dbReference type="Google" id="ProtNLM"/>
    </source>
</evidence>
<name>A0A0G1U7K5_9BACT</name>
<organism evidence="1 2">
    <name type="scientific">Candidatus Wolfebacteria bacterium GW2011_GWA2_47_9b</name>
    <dbReference type="NCBI Taxonomy" id="1619005"/>
    <lineage>
        <taxon>Bacteria</taxon>
        <taxon>Candidatus Wolfeibacteriota</taxon>
    </lineage>
</organism>
<comment type="caution">
    <text evidence="1">The sequence shown here is derived from an EMBL/GenBank/DDBJ whole genome shotgun (WGS) entry which is preliminary data.</text>
</comment>
<sequence>MIMTTLLSNTMTAIAQYEIPKPGGSVQLRPLTAQEDAKVYLIQQVGVKEYKQWNRVISAESEWKQEAINRKTGDYCLAQINEESWDAVAQRLDLDYKNDYKDCLELAIIIQEEIGWSAWNSSKHRWGR</sequence>